<sequence>MCERCQHAERTRMEYIRGSLAGRGRTSLVIPQWANRGARQYLEALCFPQANAAVLFGRQLIWTSVSPRRPGYHQGSGRPTLSDAEMFEFFPREREFYESHLSPNRTWGHFWDRFRSGDDLWEALYQTYQLWNRDMYDLVYSQHHQPSRARRFLSALDSNLHAQIVHAMINVATTSIAPGTGRGLAWTVNEIAKQIASAFGRDTSLPNAIVTEAERQPPPSLNPYRDWAAQIPGAV</sequence>
<dbReference type="Proteomes" id="UP000319143">
    <property type="component" value="Unassembled WGS sequence"/>
</dbReference>
<reference evidence="1 2" key="1">
    <citation type="submission" date="2019-02" db="EMBL/GenBank/DDBJ databases">
        <title>Deep-cultivation of Planctomycetes and their phenomic and genomic characterization uncovers novel biology.</title>
        <authorList>
            <person name="Wiegand S."/>
            <person name="Jogler M."/>
            <person name="Boedeker C."/>
            <person name="Pinto D."/>
            <person name="Vollmers J."/>
            <person name="Rivas-Marin E."/>
            <person name="Kohn T."/>
            <person name="Peeters S.H."/>
            <person name="Heuer A."/>
            <person name="Rast P."/>
            <person name="Oberbeckmann S."/>
            <person name="Bunk B."/>
            <person name="Jeske O."/>
            <person name="Meyerdierks A."/>
            <person name="Storesund J.E."/>
            <person name="Kallscheuer N."/>
            <person name="Luecker S."/>
            <person name="Lage O.M."/>
            <person name="Pohl T."/>
            <person name="Merkel B.J."/>
            <person name="Hornburger P."/>
            <person name="Mueller R.-W."/>
            <person name="Bruemmer F."/>
            <person name="Labrenz M."/>
            <person name="Spormann A.M."/>
            <person name="Op Den Camp H."/>
            <person name="Overmann J."/>
            <person name="Amann R."/>
            <person name="Jetten M.S.M."/>
            <person name="Mascher T."/>
            <person name="Medema M.H."/>
            <person name="Devos D.P."/>
            <person name="Kaster A.-K."/>
            <person name="Ovreas L."/>
            <person name="Rohde M."/>
            <person name="Galperin M.Y."/>
            <person name="Jogler C."/>
        </authorList>
    </citation>
    <scope>NUCLEOTIDE SEQUENCE [LARGE SCALE GENOMIC DNA]</scope>
    <source>
        <strain evidence="1 2">Poly41</strain>
    </source>
</reference>
<name>A0A5C6CW77_9BACT</name>
<organism evidence="1 2">
    <name type="scientific">Novipirellula artificiosorum</name>
    <dbReference type="NCBI Taxonomy" id="2528016"/>
    <lineage>
        <taxon>Bacteria</taxon>
        <taxon>Pseudomonadati</taxon>
        <taxon>Planctomycetota</taxon>
        <taxon>Planctomycetia</taxon>
        <taxon>Pirellulales</taxon>
        <taxon>Pirellulaceae</taxon>
        <taxon>Novipirellula</taxon>
    </lineage>
</organism>
<evidence type="ECO:0000313" key="2">
    <source>
        <dbReference type="Proteomes" id="UP000319143"/>
    </source>
</evidence>
<dbReference type="EMBL" id="SJPV01000034">
    <property type="protein sequence ID" value="TWU27964.1"/>
    <property type="molecule type" value="Genomic_DNA"/>
</dbReference>
<gene>
    <name evidence="1" type="ORF">Poly41_69870</name>
</gene>
<comment type="caution">
    <text evidence="1">The sequence shown here is derived from an EMBL/GenBank/DDBJ whole genome shotgun (WGS) entry which is preliminary data.</text>
</comment>
<dbReference type="AlphaFoldDB" id="A0A5C6CW77"/>
<evidence type="ECO:0000313" key="1">
    <source>
        <dbReference type="EMBL" id="TWU27964.1"/>
    </source>
</evidence>
<accession>A0A5C6CW77</accession>
<protein>
    <submittedName>
        <fullName evidence="1">Uncharacterized protein</fullName>
    </submittedName>
</protein>
<dbReference type="RefSeq" id="WP_146531622.1">
    <property type="nucleotide sequence ID" value="NZ_SJPV01000034.1"/>
</dbReference>
<proteinExistence type="predicted"/>
<keyword evidence="2" id="KW-1185">Reference proteome</keyword>